<feature type="domain" description="Creatinase N-terminal" evidence="1">
    <location>
        <begin position="28"/>
        <end position="143"/>
    </location>
</feature>
<dbReference type="SUPFAM" id="SSF53092">
    <property type="entry name" value="Creatinase/prolidase N-terminal domain"/>
    <property type="match status" value="1"/>
</dbReference>
<organism evidence="2">
    <name type="scientific">Boseongicola sp. SB0664_bin_43</name>
    <dbReference type="NCBI Taxonomy" id="2604844"/>
    <lineage>
        <taxon>Bacteria</taxon>
        <taxon>Pseudomonadati</taxon>
        <taxon>Pseudomonadota</taxon>
        <taxon>Alphaproteobacteria</taxon>
        <taxon>Rhodobacterales</taxon>
        <taxon>Paracoccaceae</taxon>
        <taxon>Boseongicola</taxon>
    </lineage>
</organism>
<dbReference type="Gene3D" id="3.40.350.10">
    <property type="entry name" value="Creatinase/prolidase N-terminal domain"/>
    <property type="match status" value="1"/>
</dbReference>
<gene>
    <name evidence="2" type="ORF">F4Y60_06970</name>
</gene>
<proteinExistence type="predicted"/>
<protein>
    <recommendedName>
        <fullName evidence="1">Creatinase N-terminal domain-containing protein</fullName>
    </recommendedName>
</protein>
<dbReference type="InterPro" id="IPR029149">
    <property type="entry name" value="Creatin/AminoP/Spt16_N"/>
</dbReference>
<evidence type="ECO:0000313" key="2">
    <source>
        <dbReference type="EMBL" id="MXY33819.1"/>
    </source>
</evidence>
<name>A0A6B0Y1X2_9RHOB</name>
<reference evidence="2" key="1">
    <citation type="submission" date="2019-09" db="EMBL/GenBank/DDBJ databases">
        <title>Characterisation of the sponge microbiome using genome-centric metagenomics.</title>
        <authorList>
            <person name="Engelberts J.P."/>
            <person name="Robbins S.J."/>
            <person name="De Goeij J.M."/>
            <person name="Aranda M."/>
            <person name="Bell S.C."/>
            <person name="Webster N.S."/>
        </authorList>
    </citation>
    <scope>NUCLEOTIDE SEQUENCE</scope>
    <source>
        <strain evidence="2">SB0664_bin_43</strain>
    </source>
</reference>
<dbReference type="InterPro" id="IPR000587">
    <property type="entry name" value="Creatinase_N"/>
</dbReference>
<comment type="caution">
    <text evidence="2">The sequence shown here is derived from an EMBL/GenBank/DDBJ whole genome shotgun (WGS) entry which is preliminary data.</text>
</comment>
<dbReference type="Pfam" id="PF01321">
    <property type="entry name" value="Creatinase_N"/>
    <property type="match status" value="1"/>
</dbReference>
<dbReference type="AlphaFoldDB" id="A0A6B0Y1X2"/>
<evidence type="ECO:0000259" key="1">
    <source>
        <dbReference type="Pfam" id="PF01321"/>
    </source>
</evidence>
<feature type="non-terminal residue" evidence="2">
    <location>
        <position position="1"/>
    </location>
</feature>
<accession>A0A6B0Y1X2</accession>
<sequence length="149" mass="16072">PARVLVYGGGAGLPKAERARRHARPSGGVSAFAIVPGPNARYLTGLEFHLMERPTLLLLTANCRVLAIMPELERPRWREAFPEARTFYWQGSEGFAEPFRKLSVALAGPVGVEGLRMRMAEFEGLASHLPPGATVNADTTLAKLSCCGA</sequence>
<dbReference type="EMBL" id="VXRY01000278">
    <property type="protein sequence ID" value="MXY33819.1"/>
    <property type="molecule type" value="Genomic_DNA"/>
</dbReference>